<feature type="transmembrane region" description="Helical" evidence="1">
    <location>
        <begin position="113"/>
        <end position="134"/>
    </location>
</feature>
<proteinExistence type="predicted"/>
<name>A0A1C3CYF3_9GAMM</name>
<keyword evidence="1" id="KW-0472">Membrane</keyword>
<dbReference type="EMBL" id="MBDL01000008">
    <property type="protein sequence ID" value="ODA13748.1"/>
    <property type="molecule type" value="Genomic_DNA"/>
</dbReference>
<evidence type="ECO:0000313" key="2">
    <source>
        <dbReference type="EMBL" id="ODA13748.1"/>
    </source>
</evidence>
<evidence type="ECO:0000256" key="1">
    <source>
        <dbReference type="SAM" id="Phobius"/>
    </source>
</evidence>
<sequence length="149" mass="17227">MSLKRYFLIFFLICFVLTCLCGVLAAVLPTGVGGVLTAVPYIVTMVWVLFIFLKRNQRAPTQAERKKMTLGFTLIFWGYNVAFQILGIAFFAYNDPEIWQNFLLYLKQPQFLTVVLIMVLLIAIPLYLLTYWFYGPQARRMAQKMFGAN</sequence>
<evidence type="ECO:0000313" key="3">
    <source>
        <dbReference type="Proteomes" id="UP000186553"/>
    </source>
</evidence>
<keyword evidence="1" id="KW-0812">Transmembrane</keyword>
<gene>
    <name evidence="2" type="ORF">BBP83_05105</name>
</gene>
<feature type="transmembrane region" description="Helical" evidence="1">
    <location>
        <begin position="35"/>
        <end position="53"/>
    </location>
</feature>
<keyword evidence="3" id="KW-1185">Reference proteome</keyword>
<protein>
    <submittedName>
        <fullName evidence="2">Uncharacterized protein</fullName>
    </submittedName>
</protein>
<reference evidence="2 3" key="1">
    <citation type="submission" date="2016-07" db="EMBL/GenBank/DDBJ databases">
        <title>Acinetobacter sp. ANC 4603.</title>
        <authorList>
            <person name="Radolfova-Krizova L."/>
            <person name="Nemec A."/>
        </authorList>
    </citation>
    <scope>NUCLEOTIDE SEQUENCE [LARGE SCALE GENOMIC DNA]</scope>
    <source>
        <strain evidence="2 3">ANC 4603</strain>
    </source>
</reference>
<keyword evidence="1" id="KW-1133">Transmembrane helix</keyword>
<dbReference type="OrthoDB" id="6707137at2"/>
<accession>A0A1C3CYF3</accession>
<dbReference type="Proteomes" id="UP000186553">
    <property type="component" value="Unassembled WGS sequence"/>
</dbReference>
<dbReference type="AlphaFoldDB" id="A0A1C3CYF3"/>
<organism evidence="2 3">
    <name type="scientific">Acinetobacter celticus</name>
    <dbReference type="NCBI Taxonomy" id="1891224"/>
    <lineage>
        <taxon>Bacteria</taxon>
        <taxon>Pseudomonadati</taxon>
        <taxon>Pseudomonadota</taxon>
        <taxon>Gammaproteobacteria</taxon>
        <taxon>Moraxellales</taxon>
        <taxon>Moraxellaceae</taxon>
        <taxon>Acinetobacter</taxon>
    </lineage>
</organism>
<comment type="caution">
    <text evidence="2">The sequence shown here is derived from an EMBL/GenBank/DDBJ whole genome shotgun (WGS) entry which is preliminary data.</text>
</comment>
<dbReference type="InterPro" id="IPR047730">
    <property type="entry name" value="ABZJ_00895-like"/>
</dbReference>
<feature type="transmembrane region" description="Helical" evidence="1">
    <location>
        <begin position="74"/>
        <end position="93"/>
    </location>
</feature>
<dbReference type="NCBIfam" id="NF038216">
    <property type="entry name" value="ABZJ_00895_fam"/>
    <property type="match status" value="1"/>
</dbReference>
<dbReference type="RefSeq" id="WP_068886545.1">
    <property type="nucleotide sequence ID" value="NZ_CBCRUU010000001.1"/>
</dbReference>